<evidence type="ECO:0000313" key="2">
    <source>
        <dbReference type="EMBL" id="KAA9035505.1"/>
    </source>
</evidence>
<dbReference type="Proteomes" id="UP000326903">
    <property type="component" value="Unassembled WGS sequence"/>
</dbReference>
<reference evidence="2 3" key="1">
    <citation type="submission" date="2019-09" db="EMBL/GenBank/DDBJ databases">
        <title>Draft genome sequence of Ginsengibacter sp. BR5-29.</title>
        <authorList>
            <person name="Im W.-T."/>
        </authorList>
    </citation>
    <scope>NUCLEOTIDE SEQUENCE [LARGE SCALE GENOMIC DNA]</scope>
    <source>
        <strain evidence="2 3">BR5-29</strain>
    </source>
</reference>
<dbReference type="Gene3D" id="2.60.120.10">
    <property type="entry name" value="Jelly Rolls"/>
    <property type="match status" value="1"/>
</dbReference>
<dbReference type="Pfam" id="PF07883">
    <property type="entry name" value="Cupin_2"/>
    <property type="match status" value="1"/>
</dbReference>
<dbReference type="EMBL" id="VYQF01000012">
    <property type="protein sequence ID" value="KAA9035505.1"/>
    <property type="molecule type" value="Genomic_DNA"/>
</dbReference>
<feature type="domain" description="Cupin type-2" evidence="1">
    <location>
        <begin position="38"/>
        <end position="97"/>
    </location>
</feature>
<name>A0A5J5IEB2_9BACT</name>
<dbReference type="InterPro" id="IPR013096">
    <property type="entry name" value="Cupin_2"/>
</dbReference>
<gene>
    <name evidence="2" type="ORF">FW778_21335</name>
</gene>
<dbReference type="InterPro" id="IPR014710">
    <property type="entry name" value="RmlC-like_jellyroll"/>
</dbReference>
<proteinExistence type="predicted"/>
<dbReference type="PANTHER" id="PTHR36440">
    <property type="entry name" value="PUTATIVE (AFU_ORTHOLOGUE AFUA_8G07350)-RELATED"/>
    <property type="match status" value="1"/>
</dbReference>
<dbReference type="SUPFAM" id="SSF51182">
    <property type="entry name" value="RmlC-like cupins"/>
    <property type="match status" value="1"/>
</dbReference>
<sequence>MEKRTFANPAINDSATFIKTSDETNGEYTLIEIDLGKSDGPPLHYHNAFSEKFEVQEGTLYVQVGKDKKVLNVGESVTVPAGTHHRFYNERNDKVKFHITLNPGHTGMENFIKIFYGLAADGLTDKKGKPKKFAHLAVALIISDSNAPGWMSLLSPVIRATARRAKKDGTEKWLLDTYCS</sequence>
<comment type="caution">
    <text evidence="2">The sequence shown here is derived from an EMBL/GenBank/DDBJ whole genome shotgun (WGS) entry which is preliminary data.</text>
</comment>
<evidence type="ECO:0000259" key="1">
    <source>
        <dbReference type="Pfam" id="PF07883"/>
    </source>
</evidence>
<organism evidence="2 3">
    <name type="scientific">Ginsengibacter hankyongi</name>
    <dbReference type="NCBI Taxonomy" id="2607284"/>
    <lineage>
        <taxon>Bacteria</taxon>
        <taxon>Pseudomonadati</taxon>
        <taxon>Bacteroidota</taxon>
        <taxon>Chitinophagia</taxon>
        <taxon>Chitinophagales</taxon>
        <taxon>Chitinophagaceae</taxon>
        <taxon>Ginsengibacter</taxon>
    </lineage>
</organism>
<dbReference type="RefSeq" id="WP_150416925.1">
    <property type="nucleotide sequence ID" value="NZ_VYQF01000012.1"/>
</dbReference>
<dbReference type="PANTHER" id="PTHR36440:SF1">
    <property type="entry name" value="PUTATIVE (AFU_ORTHOLOGUE AFUA_8G07350)-RELATED"/>
    <property type="match status" value="1"/>
</dbReference>
<dbReference type="AlphaFoldDB" id="A0A5J5IEB2"/>
<evidence type="ECO:0000313" key="3">
    <source>
        <dbReference type="Proteomes" id="UP000326903"/>
    </source>
</evidence>
<accession>A0A5J5IEB2</accession>
<protein>
    <submittedName>
        <fullName evidence="2">Cupin domain-containing protein</fullName>
    </submittedName>
</protein>
<dbReference type="InterPro" id="IPR011051">
    <property type="entry name" value="RmlC_Cupin_sf"/>
</dbReference>
<keyword evidence="3" id="KW-1185">Reference proteome</keyword>
<dbReference type="InterPro" id="IPR053146">
    <property type="entry name" value="QDO-like"/>
</dbReference>